<evidence type="ECO:0000256" key="3">
    <source>
        <dbReference type="ARBA" id="ARBA00022692"/>
    </source>
</evidence>
<name>A0A430FNW6_9BIFI</name>
<reference evidence="12 13" key="1">
    <citation type="submission" date="2018-09" db="EMBL/GenBank/DDBJ databases">
        <title>Characterization of the phylogenetic diversity of five novel species belonging to the genus Bifidobacterium.</title>
        <authorList>
            <person name="Lugli G.A."/>
            <person name="Duranti S."/>
            <person name="Milani C."/>
        </authorList>
    </citation>
    <scope>NUCLEOTIDE SEQUENCE [LARGE SCALE GENOMIC DNA]</scope>
    <source>
        <strain evidence="12 13">2036B</strain>
    </source>
</reference>
<evidence type="ECO:0000313" key="13">
    <source>
        <dbReference type="Proteomes" id="UP000287609"/>
    </source>
</evidence>
<keyword evidence="13" id="KW-1185">Reference proteome</keyword>
<feature type="transmembrane region" description="Helical" evidence="10">
    <location>
        <begin position="136"/>
        <end position="154"/>
    </location>
</feature>
<evidence type="ECO:0000256" key="5">
    <source>
        <dbReference type="ARBA" id="ARBA00023065"/>
    </source>
</evidence>
<organism evidence="12 13">
    <name type="scientific">Bifidobacterium dolichotidis</name>
    <dbReference type="NCBI Taxonomy" id="2306976"/>
    <lineage>
        <taxon>Bacteria</taxon>
        <taxon>Bacillati</taxon>
        <taxon>Actinomycetota</taxon>
        <taxon>Actinomycetes</taxon>
        <taxon>Bifidobacteriales</taxon>
        <taxon>Bifidobacteriaceae</taxon>
        <taxon>Bifidobacterium</taxon>
    </lineage>
</organism>
<feature type="transmembrane region" description="Helical" evidence="10">
    <location>
        <begin position="166"/>
        <end position="187"/>
    </location>
</feature>
<dbReference type="PRINTS" id="PR00169">
    <property type="entry name" value="KCHANNEL"/>
</dbReference>
<evidence type="ECO:0000256" key="4">
    <source>
        <dbReference type="ARBA" id="ARBA00022989"/>
    </source>
</evidence>
<dbReference type="GO" id="GO:0008076">
    <property type="term" value="C:voltage-gated potassium channel complex"/>
    <property type="evidence" value="ECO:0007669"/>
    <property type="project" value="InterPro"/>
</dbReference>
<evidence type="ECO:0000256" key="8">
    <source>
        <dbReference type="SAM" id="Coils"/>
    </source>
</evidence>
<dbReference type="PANTHER" id="PTHR11537:SF254">
    <property type="entry name" value="POTASSIUM VOLTAGE-GATED CHANNEL PROTEIN SHAB"/>
    <property type="match status" value="1"/>
</dbReference>
<dbReference type="EMBL" id="QXGM01000003">
    <property type="protein sequence ID" value="RSX54516.1"/>
    <property type="molecule type" value="Genomic_DNA"/>
</dbReference>
<feature type="coiled-coil region" evidence="8">
    <location>
        <begin position="251"/>
        <end position="285"/>
    </location>
</feature>
<dbReference type="Proteomes" id="UP000287609">
    <property type="component" value="Unassembled WGS sequence"/>
</dbReference>
<feature type="transmembrane region" description="Helical" evidence="10">
    <location>
        <begin position="36"/>
        <end position="55"/>
    </location>
</feature>
<dbReference type="Gene3D" id="1.10.287.70">
    <property type="match status" value="1"/>
</dbReference>
<keyword evidence="4 10" id="KW-1133">Transmembrane helix</keyword>
<sequence>MSQKSVVTMSAFTLSGKLATRSLYNLTMTLASWHKISDIPLFILSVVFLFAYSWSVLAETHVELCNAVIDCIWVIYLIDYVVSLSLAEKKRLWIKQNWLLLFTLVLPMFRPLHLLRLLAVMQIFNRTAGGAVRGRITVYAICMFSMLIYVGALAEYSVEHKAPGATITTFGDSVWWAFVTVTTVGYGEVHPVTTMGKCVAVGLMLTGIAMIGIVTAMISSWIIDQVHRENVNSAQQISEGEERRTATSAEARLLQAEMLRLTETVANLNNEIQQLHRTNKRARKHTKNAVKNGKITAETAAEIAQLHSTLVANAVDKTNAAHASAATASPKHNTAAKSATAAAVTAAAAATAATTAARKAVTPAARPVKRYRSQSCYHGPHRRPRKR</sequence>
<keyword evidence="3 10" id="KW-0812">Transmembrane</keyword>
<feature type="region of interest" description="Disordered" evidence="9">
    <location>
        <begin position="356"/>
        <end position="387"/>
    </location>
</feature>
<keyword evidence="7" id="KW-0407">Ion channel</keyword>
<proteinExistence type="predicted"/>
<feature type="transmembrane region" description="Helical" evidence="10">
    <location>
        <begin position="99"/>
        <end position="124"/>
    </location>
</feature>
<evidence type="ECO:0000259" key="11">
    <source>
        <dbReference type="Pfam" id="PF07885"/>
    </source>
</evidence>
<evidence type="ECO:0000256" key="9">
    <source>
        <dbReference type="SAM" id="MobiDB-lite"/>
    </source>
</evidence>
<comment type="caution">
    <text evidence="12">The sequence shown here is derived from an EMBL/GenBank/DDBJ whole genome shotgun (WGS) entry which is preliminary data.</text>
</comment>
<dbReference type="Gene3D" id="1.20.5.110">
    <property type="match status" value="1"/>
</dbReference>
<keyword evidence="6 10" id="KW-0472">Membrane</keyword>
<feature type="domain" description="Potassium channel" evidence="11">
    <location>
        <begin position="149"/>
        <end position="222"/>
    </location>
</feature>
<evidence type="ECO:0000256" key="7">
    <source>
        <dbReference type="ARBA" id="ARBA00023303"/>
    </source>
</evidence>
<evidence type="ECO:0000256" key="1">
    <source>
        <dbReference type="ARBA" id="ARBA00004141"/>
    </source>
</evidence>
<feature type="transmembrane region" description="Helical" evidence="10">
    <location>
        <begin position="199"/>
        <end position="223"/>
    </location>
</feature>
<gene>
    <name evidence="12" type="ORF">D2E26_1316</name>
</gene>
<accession>A0A430FNW6</accession>
<dbReference type="PANTHER" id="PTHR11537">
    <property type="entry name" value="VOLTAGE-GATED POTASSIUM CHANNEL"/>
    <property type="match status" value="1"/>
</dbReference>
<keyword evidence="8" id="KW-0175">Coiled coil</keyword>
<dbReference type="Pfam" id="PF07885">
    <property type="entry name" value="Ion_trans_2"/>
    <property type="match status" value="1"/>
</dbReference>
<protein>
    <submittedName>
        <fullName evidence="12">Ion channel</fullName>
    </submittedName>
</protein>
<feature type="compositionally biased region" description="Low complexity" evidence="9">
    <location>
        <begin position="356"/>
        <end position="366"/>
    </location>
</feature>
<dbReference type="GO" id="GO:0001508">
    <property type="term" value="P:action potential"/>
    <property type="evidence" value="ECO:0007669"/>
    <property type="project" value="TreeGrafter"/>
</dbReference>
<dbReference type="AlphaFoldDB" id="A0A430FNW6"/>
<evidence type="ECO:0000256" key="2">
    <source>
        <dbReference type="ARBA" id="ARBA00022448"/>
    </source>
</evidence>
<evidence type="ECO:0000256" key="10">
    <source>
        <dbReference type="SAM" id="Phobius"/>
    </source>
</evidence>
<dbReference type="InterPro" id="IPR013099">
    <property type="entry name" value="K_chnl_dom"/>
</dbReference>
<dbReference type="Gene3D" id="1.20.120.350">
    <property type="entry name" value="Voltage-gated potassium channels. Chain C"/>
    <property type="match status" value="1"/>
</dbReference>
<keyword evidence="5" id="KW-0406">Ion transport</keyword>
<comment type="subcellular location">
    <subcellularLocation>
        <location evidence="1">Membrane</location>
        <topology evidence="1">Multi-pass membrane protein</topology>
    </subcellularLocation>
</comment>
<evidence type="ECO:0000256" key="6">
    <source>
        <dbReference type="ARBA" id="ARBA00023136"/>
    </source>
</evidence>
<dbReference type="GO" id="GO:0005249">
    <property type="term" value="F:voltage-gated potassium channel activity"/>
    <property type="evidence" value="ECO:0007669"/>
    <property type="project" value="InterPro"/>
</dbReference>
<feature type="transmembrane region" description="Helical" evidence="10">
    <location>
        <begin position="67"/>
        <end position="87"/>
    </location>
</feature>
<dbReference type="SUPFAM" id="SSF81324">
    <property type="entry name" value="Voltage-gated potassium channels"/>
    <property type="match status" value="1"/>
</dbReference>
<evidence type="ECO:0000313" key="12">
    <source>
        <dbReference type="EMBL" id="RSX54516.1"/>
    </source>
</evidence>
<keyword evidence="2" id="KW-0813">Transport</keyword>
<dbReference type="InterPro" id="IPR027359">
    <property type="entry name" value="Volt_channel_dom_sf"/>
</dbReference>
<dbReference type="InterPro" id="IPR028325">
    <property type="entry name" value="VG_K_chnl"/>
</dbReference>